<proteinExistence type="inferred from homology"/>
<evidence type="ECO:0000256" key="6">
    <source>
        <dbReference type="ARBA" id="ARBA00022729"/>
    </source>
</evidence>
<dbReference type="InterPro" id="IPR006311">
    <property type="entry name" value="TAT_signal"/>
</dbReference>
<keyword evidence="2" id="KW-0813">Transport</keyword>
<comment type="subcellular location">
    <subcellularLocation>
        <location evidence="1">Cell outer membrane</location>
        <topology evidence="1">Multi-pass membrane protein</topology>
    </subcellularLocation>
</comment>
<dbReference type="RefSeq" id="WP_211937927.1">
    <property type="nucleotide sequence ID" value="NZ_CP073078.1"/>
</dbReference>
<keyword evidence="7" id="KW-0408">Iron</keyword>
<sequence length="808" mass="86319">MSIGFRRGLMISVSAAVLTAGGAALAQTAPASAAAAPAADAAPVQEIIVTGTARTSGLNRLDAGFSITTANAVQIHEVQPSSTANLLKIVPGVFAETTGGTDGANIEVRGFPTGGDAQYVTIQLDGSPVYAVPTLSFLENSSIFRIDDTVKRVEVLRGGPAPIYSNGQPGVTMNFIEKNGETDPGGSLRLTAGSDELYRIDGYEGIKLAEGWYGSIGGFYRSAGGVRNPGFPADRGGQVVATLTHDLENGSVTAYVRHLDDDNTFYTSVPLLSSNGGHTISAFPGFDPLTGSLLGNELRTFTFPVAPGVSMTRDITKGRGASVTLGGVDYHQDFDAWHVSNKFNFTDGDTPTYALFNGANASTFSDYIAGVVSTQSNNIPAGTTGTGTYVDNGAAVDPNTQVIPIGLWIVDKHIKSVTDDLRVSRDLFEGDTLTAGVYFADYSATDHWYLGNTVLMNVQNHGRLIDYVLSNGAVGSLHGQVGPSFFALNASYNGRNIAGFVADEWNPTSKLKLDAGVRYEQEHITGSIENDSSIDLDGNPLTLYDNNASTPNGTFKPVDFTASHVSWTAGANYRVLNDLSVFARINSGFRLPDFDDLRSGLPQVETIKQYEGGVKTATSWYAANATFFYNTFKGEPFSQILSSGGPPLTETLASESYGLEVEGMVRPFHNAEIEASGNWQDSHYTDQINNGKQTQRQPSFQMRLTPSYTIPFDWGKVKTYLTYTHVGLRYADVQNTQVLPEYDTLDFGVETNIGDRWSVLLSGTNVTNTLAITEGNSRVLGSGVGNGGVFEGRPLFGAEYQVSVAVKF</sequence>
<dbReference type="GO" id="GO:0009279">
    <property type="term" value="C:cell outer membrane"/>
    <property type="evidence" value="ECO:0007669"/>
    <property type="project" value="UniProtKB-SubCell"/>
</dbReference>
<evidence type="ECO:0000256" key="1">
    <source>
        <dbReference type="ARBA" id="ARBA00004571"/>
    </source>
</evidence>
<reference evidence="16" key="1">
    <citation type="submission" date="2021-04" db="EMBL/GenBank/DDBJ databases">
        <title>The complete genome sequence of Caulobacter sp. S6.</title>
        <authorList>
            <person name="Tang Y."/>
            <person name="Ouyang W."/>
            <person name="Liu Q."/>
            <person name="Huang B."/>
            <person name="Guo Z."/>
            <person name="Lei P."/>
        </authorList>
    </citation>
    <scope>NUCLEOTIDE SEQUENCE</scope>
    <source>
        <strain evidence="16">S6</strain>
    </source>
</reference>
<keyword evidence="9 12" id="KW-0798">TonB box</keyword>
<organism evidence="16 17">
    <name type="scientific">Phenylobacterium montanum</name>
    <dbReference type="NCBI Taxonomy" id="2823693"/>
    <lineage>
        <taxon>Bacteria</taxon>
        <taxon>Pseudomonadati</taxon>
        <taxon>Pseudomonadota</taxon>
        <taxon>Alphaproteobacteria</taxon>
        <taxon>Caulobacterales</taxon>
        <taxon>Caulobacteraceae</taxon>
        <taxon>Phenylobacterium</taxon>
    </lineage>
</organism>
<evidence type="ECO:0000256" key="3">
    <source>
        <dbReference type="ARBA" id="ARBA00022452"/>
    </source>
</evidence>
<dbReference type="InterPro" id="IPR000531">
    <property type="entry name" value="Beta-barrel_TonB"/>
</dbReference>
<evidence type="ECO:0000256" key="11">
    <source>
        <dbReference type="ARBA" id="ARBA00023237"/>
    </source>
</evidence>
<dbReference type="Gene3D" id="2.40.170.20">
    <property type="entry name" value="TonB-dependent receptor, beta-barrel domain"/>
    <property type="match status" value="1"/>
</dbReference>
<protein>
    <submittedName>
        <fullName evidence="16">TonB-dependent receptor</fullName>
    </submittedName>
</protein>
<keyword evidence="10 12" id="KW-0472">Membrane</keyword>
<dbReference type="Pfam" id="PF00593">
    <property type="entry name" value="TonB_dep_Rec_b-barrel"/>
    <property type="match status" value="1"/>
</dbReference>
<name>A0A975FZ78_9CAUL</name>
<dbReference type="PANTHER" id="PTHR32552:SF89">
    <property type="entry name" value="CATECHOLATE SIDEROPHORE RECEPTOR FIU"/>
    <property type="match status" value="1"/>
</dbReference>
<dbReference type="Proteomes" id="UP000676409">
    <property type="component" value="Chromosome"/>
</dbReference>
<comment type="similarity">
    <text evidence="12">Belongs to the TonB-dependent receptor family.</text>
</comment>
<evidence type="ECO:0000256" key="5">
    <source>
        <dbReference type="ARBA" id="ARBA00022692"/>
    </source>
</evidence>
<dbReference type="AlphaFoldDB" id="A0A975FZ78"/>
<keyword evidence="8" id="KW-0406">Ion transport</keyword>
<keyword evidence="11" id="KW-0998">Cell outer membrane</keyword>
<dbReference type="InterPro" id="IPR039426">
    <property type="entry name" value="TonB-dep_rcpt-like"/>
</dbReference>
<dbReference type="GO" id="GO:0015344">
    <property type="term" value="F:siderophore uptake transmembrane transporter activity"/>
    <property type="evidence" value="ECO:0007669"/>
    <property type="project" value="TreeGrafter"/>
</dbReference>
<evidence type="ECO:0000313" key="17">
    <source>
        <dbReference type="Proteomes" id="UP000676409"/>
    </source>
</evidence>
<keyword evidence="17" id="KW-1185">Reference proteome</keyword>
<evidence type="ECO:0000256" key="10">
    <source>
        <dbReference type="ARBA" id="ARBA00023136"/>
    </source>
</evidence>
<evidence type="ECO:0000256" key="13">
    <source>
        <dbReference type="SAM" id="SignalP"/>
    </source>
</evidence>
<dbReference type="PROSITE" id="PS51318">
    <property type="entry name" value="TAT"/>
    <property type="match status" value="1"/>
</dbReference>
<feature type="domain" description="TonB-dependent receptor plug" evidence="15">
    <location>
        <begin position="62"/>
        <end position="170"/>
    </location>
</feature>
<keyword evidence="5" id="KW-0812">Transmembrane</keyword>
<accession>A0A975FZ78</accession>
<evidence type="ECO:0000259" key="14">
    <source>
        <dbReference type="Pfam" id="PF00593"/>
    </source>
</evidence>
<evidence type="ECO:0000256" key="12">
    <source>
        <dbReference type="RuleBase" id="RU003357"/>
    </source>
</evidence>
<evidence type="ECO:0000256" key="9">
    <source>
        <dbReference type="ARBA" id="ARBA00023077"/>
    </source>
</evidence>
<dbReference type="Pfam" id="PF07715">
    <property type="entry name" value="Plug"/>
    <property type="match status" value="1"/>
</dbReference>
<evidence type="ECO:0000256" key="7">
    <source>
        <dbReference type="ARBA" id="ARBA00023004"/>
    </source>
</evidence>
<evidence type="ECO:0000256" key="2">
    <source>
        <dbReference type="ARBA" id="ARBA00022448"/>
    </source>
</evidence>
<evidence type="ECO:0000313" key="16">
    <source>
        <dbReference type="EMBL" id="QUD87876.1"/>
    </source>
</evidence>
<keyword evidence="4" id="KW-0410">Iron transport</keyword>
<dbReference type="EMBL" id="CP073078">
    <property type="protein sequence ID" value="QUD87876.1"/>
    <property type="molecule type" value="Genomic_DNA"/>
</dbReference>
<dbReference type="PANTHER" id="PTHR32552">
    <property type="entry name" value="FERRICHROME IRON RECEPTOR-RELATED"/>
    <property type="match status" value="1"/>
</dbReference>
<dbReference type="KEGG" id="caul:KCG34_23010"/>
<keyword evidence="16" id="KW-0675">Receptor</keyword>
<evidence type="ECO:0000256" key="4">
    <source>
        <dbReference type="ARBA" id="ARBA00022496"/>
    </source>
</evidence>
<gene>
    <name evidence="16" type="ORF">KCG34_23010</name>
</gene>
<feature type="domain" description="TonB-dependent receptor-like beta-barrel" evidence="14">
    <location>
        <begin position="309"/>
        <end position="766"/>
    </location>
</feature>
<keyword evidence="3" id="KW-1134">Transmembrane beta strand</keyword>
<feature type="chain" id="PRO_5037663006" evidence="13">
    <location>
        <begin position="27"/>
        <end position="808"/>
    </location>
</feature>
<dbReference type="InterPro" id="IPR012910">
    <property type="entry name" value="Plug_dom"/>
</dbReference>
<evidence type="ECO:0000259" key="15">
    <source>
        <dbReference type="Pfam" id="PF07715"/>
    </source>
</evidence>
<dbReference type="InterPro" id="IPR037066">
    <property type="entry name" value="Plug_dom_sf"/>
</dbReference>
<feature type="signal peptide" evidence="13">
    <location>
        <begin position="1"/>
        <end position="26"/>
    </location>
</feature>
<evidence type="ECO:0000256" key="8">
    <source>
        <dbReference type="ARBA" id="ARBA00023065"/>
    </source>
</evidence>
<dbReference type="SUPFAM" id="SSF56935">
    <property type="entry name" value="Porins"/>
    <property type="match status" value="1"/>
</dbReference>
<dbReference type="Gene3D" id="2.170.130.10">
    <property type="entry name" value="TonB-dependent receptor, plug domain"/>
    <property type="match status" value="1"/>
</dbReference>
<keyword evidence="6 13" id="KW-0732">Signal</keyword>
<dbReference type="InterPro" id="IPR036942">
    <property type="entry name" value="Beta-barrel_TonB_sf"/>
</dbReference>